<evidence type="ECO:0000256" key="3">
    <source>
        <dbReference type="ARBA" id="ARBA00022692"/>
    </source>
</evidence>
<dbReference type="Gene3D" id="1.20.1730.10">
    <property type="entry name" value="Sodium/glucose cotransporter"/>
    <property type="match status" value="2"/>
</dbReference>
<comment type="caution">
    <text evidence="10">The sequence shown here is derived from an EMBL/GenBank/DDBJ whole genome shotgun (WGS) entry which is preliminary data.</text>
</comment>
<dbReference type="PANTHER" id="PTHR11819:SF195">
    <property type="entry name" value="SODIUM_GLUCOSE COTRANSPORTER 4"/>
    <property type="match status" value="1"/>
</dbReference>
<accession>A0AAD9MZ53</accession>
<dbReference type="Proteomes" id="UP001208570">
    <property type="component" value="Unassembled WGS sequence"/>
</dbReference>
<dbReference type="InterPro" id="IPR001734">
    <property type="entry name" value="Na/solute_symporter"/>
</dbReference>
<keyword evidence="3 8" id="KW-0812">Transmembrane</keyword>
<dbReference type="PROSITE" id="PS50283">
    <property type="entry name" value="NA_SOLUT_SYMP_3"/>
    <property type="match status" value="2"/>
</dbReference>
<feature type="transmembrane region" description="Helical" evidence="8">
    <location>
        <begin position="502"/>
        <end position="522"/>
    </location>
</feature>
<comment type="subcellular location">
    <subcellularLocation>
        <location evidence="1">Membrane</location>
        <topology evidence="1">Multi-pass membrane protein</topology>
    </subcellularLocation>
</comment>
<dbReference type="GO" id="GO:0016324">
    <property type="term" value="C:apical plasma membrane"/>
    <property type="evidence" value="ECO:0007669"/>
    <property type="project" value="UniProtKB-SubCell"/>
</dbReference>
<keyword evidence="9" id="KW-0732">Signal</keyword>
<feature type="transmembrane region" description="Helical" evidence="8">
    <location>
        <begin position="306"/>
        <end position="335"/>
    </location>
</feature>
<feature type="transmembrane region" description="Helical" evidence="8">
    <location>
        <begin position="138"/>
        <end position="158"/>
    </location>
</feature>
<dbReference type="GO" id="GO:0006915">
    <property type="term" value="P:apoptotic process"/>
    <property type="evidence" value="ECO:0007669"/>
    <property type="project" value="UniProtKB-KW"/>
</dbReference>
<dbReference type="EMBL" id="JAODUP010000373">
    <property type="protein sequence ID" value="KAK2151177.1"/>
    <property type="molecule type" value="Genomic_DNA"/>
</dbReference>
<comment type="similarity">
    <text evidence="2 6">Belongs to the sodium:solute symporter (SSF) (TC 2.A.21) family.</text>
</comment>
<feature type="transmembrane region" description="Helical" evidence="8">
    <location>
        <begin position="347"/>
        <end position="368"/>
    </location>
</feature>
<gene>
    <name evidence="10" type="ORF">LSH36_373g02076</name>
</gene>
<organism evidence="10 11">
    <name type="scientific">Paralvinella palmiformis</name>
    <dbReference type="NCBI Taxonomy" id="53620"/>
    <lineage>
        <taxon>Eukaryota</taxon>
        <taxon>Metazoa</taxon>
        <taxon>Spiralia</taxon>
        <taxon>Lophotrochozoa</taxon>
        <taxon>Annelida</taxon>
        <taxon>Polychaeta</taxon>
        <taxon>Sedentaria</taxon>
        <taxon>Canalipalpata</taxon>
        <taxon>Terebellida</taxon>
        <taxon>Terebelliformia</taxon>
        <taxon>Alvinellidae</taxon>
        <taxon>Paralvinella</taxon>
    </lineage>
</organism>
<evidence type="ECO:0000256" key="6">
    <source>
        <dbReference type="RuleBase" id="RU362091"/>
    </source>
</evidence>
<evidence type="ECO:0000313" key="11">
    <source>
        <dbReference type="Proteomes" id="UP001208570"/>
    </source>
</evidence>
<feature type="compositionally biased region" description="Polar residues" evidence="7">
    <location>
        <begin position="544"/>
        <end position="554"/>
    </location>
</feature>
<evidence type="ECO:0000256" key="4">
    <source>
        <dbReference type="ARBA" id="ARBA00022989"/>
    </source>
</evidence>
<evidence type="ECO:0000256" key="5">
    <source>
        <dbReference type="ARBA" id="ARBA00023136"/>
    </source>
</evidence>
<dbReference type="AlphaFoldDB" id="A0AAD9MZ53"/>
<feature type="chain" id="PRO_5042065513" evidence="9">
    <location>
        <begin position="19"/>
        <end position="583"/>
    </location>
</feature>
<dbReference type="Pfam" id="PF00474">
    <property type="entry name" value="SSF"/>
    <property type="match status" value="2"/>
</dbReference>
<dbReference type="InterPro" id="IPR038377">
    <property type="entry name" value="Na/Glc_symporter_sf"/>
</dbReference>
<evidence type="ECO:0000256" key="9">
    <source>
        <dbReference type="SAM" id="SignalP"/>
    </source>
</evidence>
<evidence type="ECO:0000256" key="1">
    <source>
        <dbReference type="ARBA" id="ARBA00004141"/>
    </source>
</evidence>
<feature type="region of interest" description="Disordered" evidence="7">
    <location>
        <begin position="533"/>
        <end position="554"/>
    </location>
</feature>
<keyword evidence="5 8" id="KW-0472">Membrane</keyword>
<dbReference type="PANTHER" id="PTHR11819">
    <property type="entry name" value="SOLUTE CARRIER FAMILY 5"/>
    <property type="match status" value="1"/>
</dbReference>
<protein>
    <submittedName>
        <fullName evidence="10">Uncharacterized protein</fullName>
    </submittedName>
</protein>
<keyword evidence="4 8" id="KW-1133">Transmembrane helix</keyword>
<dbReference type="GO" id="GO:0005412">
    <property type="term" value="F:D-glucose:sodium symporter activity"/>
    <property type="evidence" value="ECO:0007669"/>
    <property type="project" value="TreeGrafter"/>
</dbReference>
<keyword evidence="11" id="KW-1185">Reference proteome</keyword>
<reference evidence="10" key="1">
    <citation type="journal article" date="2023" name="Mol. Biol. Evol.">
        <title>Third-Generation Sequencing Reveals the Adaptive Role of the Epigenome in Three Deep-Sea Polychaetes.</title>
        <authorList>
            <person name="Perez M."/>
            <person name="Aroh O."/>
            <person name="Sun Y."/>
            <person name="Lan Y."/>
            <person name="Juniper S.K."/>
            <person name="Young C.R."/>
            <person name="Angers B."/>
            <person name="Qian P.Y."/>
        </authorList>
    </citation>
    <scope>NUCLEOTIDE SEQUENCE</scope>
    <source>
        <strain evidence="10">P08H-3</strain>
    </source>
</reference>
<dbReference type="NCBIfam" id="TIGR00813">
    <property type="entry name" value="sss"/>
    <property type="match status" value="1"/>
</dbReference>
<proteinExistence type="inferred from homology"/>
<feature type="transmembrane region" description="Helical" evidence="8">
    <location>
        <begin position="81"/>
        <end position="101"/>
    </location>
</feature>
<feature type="transmembrane region" description="Helical" evidence="8">
    <location>
        <begin position="244"/>
        <end position="264"/>
    </location>
</feature>
<name>A0AAD9MZ53_9ANNE</name>
<evidence type="ECO:0000313" key="10">
    <source>
        <dbReference type="EMBL" id="KAK2151177.1"/>
    </source>
</evidence>
<sequence>MNATILLWLLGLSAMVVAGKQGDHKEVIDPMHFCLWECGNCFENTVGASLFASNIGSVHFVGLAGSGAAVGISNYLYEINAIFVVLMLGWLFLPVYIASGVWETKDKDLSSRVISAIVHLHKNICGLTAVIWTDFMQTFIMIGGAMALMALALIRVGGIEGMRYKYERAVPDETLYGNTTCGYPRKDYFELIRDPKTGDIPWPGIFGVFINSLWYWCADQVIVQRTLASKNFSHAKAGTIFCGYLKFLPLFILVFPGMIARILFPNEVACIDPEKCKEICGNPSGCSNIAYPLLVVELMPNGARGLMLAVMLSALMSSLTSIFNSSSTVFTIDIWKKIRRNAKDTELMIVSRLCVIVLVGISIAWIPVIQVSQGSQLFVYIQQITSYLSPPVCAVYMLALLSHRVNEFLWRLTFWTRHSDKPRDDIDDDSVIDQPCVMTSEKSSISSAPSSISKTKKCGRRFYNWICGIEKMVEGGPEISAEEAEAIQKKAISIEEKPREAALTNVNCVILMSLAAFVWAFLAKDFTKSTNISQHQRPMPVVSHQRSTSINQGRRTSVKVKLSQPIFEKSISVSQHRSTSANT</sequence>
<evidence type="ECO:0000256" key="8">
    <source>
        <dbReference type="SAM" id="Phobius"/>
    </source>
</evidence>
<evidence type="ECO:0000256" key="2">
    <source>
        <dbReference type="ARBA" id="ARBA00006434"/>
    </source>
</evidence>
<feature type="signal peptide" evidence="9">
    <location>
        <begin position="1"/>
        <end position="18"/>
    </location>
</feature>
<evidence type="ECO:0000256" key="7">
    <source>
        <dbReference type="SAM" id="MobiDB-lite"/>
    </source>
</evidence>
<feature type="transmembrane region" description="Helical" evidence="8">
    <location>
        <begin position="380"/>
        <end position="401"/>
    </location>
</feature>